<evidence type="ECO:0000313" key="2">
    <source>
        <dbReference type="Proteomes" id="UP000022910"/>
    </source>
</evidence>
<dbReference type="AlphaFoldDB" id="A0A015LAA0"/>
<keyword evidence="2" id="KW-1185">Reference proteome</keyword>
<gene>
    <name evidence="1" type="ORF">RirG_095740</name>
</gene>
<comment type="caution">
    <text evidence="1">The sequence shown here is derived from an EMBL/GenBank/DDBJ whole genome shotgun (WGS) entry which is preliminary data.</text>
</comment>
<sequence length="102" mass="12045">MTHQLHNIYTFDDEYETLVDLSLIPDDANPPLLTDSTNNLLTPPPPISYWRPSSKYQRLYDRFNNSILSQWPRIACVYCGRLLYPEKASWEFYNPSTLYPLQ</sequence>
<dbReference type="EMBL" id="JEMT01016840">
    <property type="protein sequence ID" value="EXX69471.1"/>
    <property type="molecule type" value="Genomic_DNA"/>
</dbReference>
<evidence type="ECO:0000313" key="1">
    <source>
        <dbReference type="EMBL" id="EXX69471.1"/>
    </source>
</evidence>
<organism evidence="1 2">
    <name type="scientific">Rhizophagus irregularis (strain DAOM 197198w)</name>
    <name type="common">Glomus intraradices</name>
    <dbReference type="NCBI Taxonomy" id="1432141"/>
    <lineage>
        <taxon>Eukaryota</taxon>
        <taxon>Fungi</taxon>
        <taxon>Fungi incertae sedis</taxon>
        <taxon>Mucoromycota</taxon>
        <taxon>Glomeromycotina</taxon>
        <taxon>Glomeromycetes</taxon>
        <taxon>Glomerales</taxon>
        <taxon>Glomeraceae</taxon>
        <taxon>Rhizophagus</taxon>
    </lineage>
</organism>
<accession>A0A015LAA0</accession>
<protein>
    <submittedName>
        <fullName evidence="1">Uncharacterized protein</fullName>
    </submittedName>
</protein>
<dbReference type="HOGENOM" id="CLU_2278906_0_0_1"/>
<reference evidence="1 2" key="1">
    <citation type="submission" date="2014-02" db="EMBL/GenBank/DDBJ databases">
        <title>Single nucleus genome sequencing reveals high similarity among nuclei of an endomycorrhizal fungus.</title>
        <authorList>
            <person name="Lin K."/>
            <person name="Geurts R."/>
            <person name="Zhang Z."/>
            <person name="Limpens E."/>
            <person name="Saunders D.G."/>
            <person name="Mu D."/>
            <person name="Pang E."/>
            <person name="Cao H."/>
            <person name="Cha H."/>
            <person name="Lin T."/>
            <person name="Zhou Q."/>
            <person name="Shang Y."/>
            <person name="Li Y."/>
            <person name="Ivanov S."/>
            <person name="Sharma T."/>
            <person name="Velzen R.V."/>
            <person name="Ruijter N.D."/>
            <person name="Aanen D.K."/>
            <person name="Win J."/>
            <person name="Kamoun S."/>
            <person name="Bisseling T."/>
            <person name="Huang S."/>
        </authorList>
    </citation>
    <scope>NUCLEOTIDE SEQUENCE [LARGE SCALE GENOMIC DNA]</scope>
    <source>
        <strain evidence="2">DAOM197198w</strain>
    </source>
</reference>
<name>A0A015LAA0_RHIIW</name>
<dbReference type="Proteomes" id="UP000022910">
    <property type="component" value="Unassembled WGS sequence"/>
</dbReference>
<proteinExistence type="predicted"/>